<reference evidence="3" key="2">
    <citation type="submission" date="2015-07" db="EMBL/GenBank/DDBJ databases">
        <title>Plasmids, circular viruses and viroids from rat gut.</title>
        <authorList>
            <person name="Jorgensen T.J."/>
            <person name="Hansen M.A."/>
            <person name="Xu Z."/>
            <person name="Tabak M.A."/>
            <person name="Sorensen S.J."/>
            <person name="Hansen L.H."/>
        </authorList>
    </citation>
    <scope>NUCLEOTIDE SEQUENCE</scope>
    <source>
        <plasmid evidence="3">pRGRH0239</plasmid>
    </source>
</reference>
<evidence type="ECO:0000256" key="1">
    <source>
        <dbReference type="SAM" id="Coils"/>
    </source>
</evidence>
<evidence type="ECO:0000256" key="2">
    <source>
        <dbReference type="SAM" id="MobiDB-lite"/>
    </source>
</evidence>
<protein>
    <submittedName>
        <fullName evidence="3">Uncharacterized protein</fullName>
    </submittedName>
</protein>
<proteinExistence type="predicted"/>
<feature type="compositionally biased region" description="Basic residues" evidence="2">
    <location>
        <begin position="22"/>
        <end position="31"/>
    </location>
</feature>
<organism evidence="3">
    <name type="scientific">uncultured prokaryote</name>
    <dbReference type="NCBI Taxonomy" id="198431"/>
    <lineage>
        <taxon>unclassified sequences</taxon>
        <taxon>environmental samples</taxon>
    </lineage>
</organism>
<name>A0A0H5PXS2_9ZZZZ</name>
<feature type="region of interest" description="Disordered" evidence="2">
    <location>
        <begin position="1"/>
        <end position="33"/>
    </location>
</feature>
<evidence type="ECO:0000313" key="3">
    <source>
        <dbReference type="EMBL" id="CRY94368.1"/>
    </source>
</evidence>
<keyword evidence="1" id="KW-0175">Coiled coil</keyword>
<accession>A0A0H5PXS2</accession>
<keyword evidence="3" id="KW-0614">Plasmid</keyword>
<feature type="coiled-coil region" evidence="1">
    <location>
        <begin position="52"/>
        <end position="82"/>
    </location>
</feature>
<reference evidence="3" key="1">
    <citation type="submission" date="2015-06" db="EMBL/GenBank/DDBJ databases">
        <authorList>
            <person name="Joergensen T."/>
        </authorList>
    </citation>
    <scope>NUCLEOTIDE SEQUENCE</scope>
    <source>
        <plasmid evidence="3">pRGRH0239</plasmid>
    </source>
</reference>
<dbReference type="AlphaFoldDB" id="A0A0H5PXS2"/>
<dbReference type="EMBL" id="LN852912">
    <property type="protein sequence ID" value="CRY94368.1"/>
    <property type="molecule type" value="Genomic_DNA"/>
</dbReference>
<sequence>MLNATRRRASQDQIKSLSRHAVGSKRERKPQRAYAYYSTARNEKKGAYTMSTNEMTSKIRELKELKAMAEELAAEITAIEDTIKAEMTARNTDEMTVDVYKIRWTKVLSNRFDSSAFKKAMPELHAQFTKQTESRRFTIA</sequence>
<geneLocation type="plasmid" evidence="3">
    <name>pRGRH0239</name>
</geneLocation>